<dbReference type="InterPro" id="IPR004176">
    <property type="entry name" value="Clp_R_N"/>
</dbReference>
<dbReference type="InterPro" id="IPR036628">
    <property type="entry name" value="Clp_N_dom_sf"/>
</dbReference>
<proteinExistence type="inferred from homology"/>
<evidence type="ECO:0000256" key="4">
    <source>
        <dbReference type="ARBA" id="ARBA00023163"/>
    </source>
</evidence>
<dbReference type="InterPro" id="IPR058680">
    <property type="entry name" value="NBD_SMAX1-like"/>
</dbReference>
<keyword evidence="4" id="KW-0804">Transcription</keyword>
<organism evidence="8 9">
    <name type="scientific">Citrus x changshan-huyou</name>
    <dbReference type="NCBI Taxonomy" id="2935761"/>
    <lineage>
        <taxon>Eukaryota</taxon>
        <taxon>Viridiplantae</taxon>
        <taxon>Streptophyta</taxon>
        <taxon>Embryophyta</taxon>
        <taxon>Tracheophyta</taxon>
        <taxon>Spermatophyta</taxon>
        <taxon>Magnoliopsida</taxon>
        <taxon>eudicotyledons</taxon>
        <taxon>Gunneridae</taxon>
        <taxon>Pentapetalae</taxon>
        <taxon>rosids</taxon>
        <taxon>malvids</taxon>
        <taxon>Sapindales</taxon>
        <taxon>Rutaceae</taxon>
        <taxon>Aurantioideae</taxon>
        <taxon>Citrus</taxon>
    </lineage>
</organism>
<gene>
    <name evidence="8" type="ORF">WN944_002708</name>
</gene>
<dbReference type="AlphaFoldDB" id="A0AAP0MIU4"/>
<dbReference type="Proteomes" id="UP001428341">
    <property type="component" value="Unassembled WGS sequence"/>
</dbReference>
<comment type="similarity">
    <text evidence="1">Belongs to the ClpA/ClpB family.</text>
</comment>
<reference evidence="8 9" key="1">
    <citation type="submission" date="2024-05" db="EMBL/GenBank/DDBJ databases">
        <title>Haplotype-resolved chromosome-level genome assembly of Huyou (Citrus changshanensis).</title>
        <authorList>
            <person name="Miao C."/>
            <person name="Chen W."/>
            <person name="Wu Y."/>
            <person name="Wang L."/>
            <person name="Zhao S."/>
            <person name="Grierson D."/>
            <person name="Xu C."/>
            <person name="Chen K."/>
        </authorList>
    </citation>
    <scope>NUCLEOTIDE SEQUENCE [LARGE SCALE GENOMIC DNA]</scope>
    <source>
        <strain evidence="8">01-14</strain>
        <tissue evidence="8">Leaf</tissue>
    </source>
</reference>
<keyword evidence="3" id="KW-0805">Transcription regulation</keyword>
<evidence type="ECO:0000256" key="2">
    <source>
        <dbReference type="ARBA" id="ARBA00022737"/>
    </source>
</evidence>
<evidence type="ECO:0000313" key="8">
    <source>
        <dbReference type="EMBL" id="KAK9210338.1"/>
    </source>
</evidence>
<accession>A0AAP0MIU4</accession>
<feature type="compositionally biased region" description="Basic and acidic residues" evidence="6">
    <location>
        <begin position="837"/>
        <end position="847"/>
    </location>
</feature>
<dbReference type="InterPro" id="IPR051650">
    <property type="entry name" value="SL_signaling_regulator"/>
</dbReference>
<comment type="caution">
    <text evidence="8">The sequence shown here is derived from an EMBL/GenBank/DDBJ whole genome shotgun (WGS) entry which is preliminary data.</text>
</comment>
<evidence type="ECO:0000256" key="6">
    <source>
        <dbReference type="SAM" id="MobiDB-lite"/>
    </source>
</evidence>
<evidence type="ECO:0000259" key="7">
    <source>
        <dbReference type="PROSITE" id="PS51903"/>
    </source>
</evidence>
<dbReference type="Pfam" id="PF23569">
    <property type="entry name" value="NBD_SMAX1"/>
    <property type="match status" value="1"/>
</dbReference>
<evidence type="ECO:0000313" key="9">
    <source>
        <dbReference type="Proteomes" id="UP001428341"/>
    </source>
</evidence>
<dbReference type="EMBL" id="JBCGBO010000004">
    <property type="protein sequence ID" value="KAK9210338.1"/>
    <property type="molecule type" value="Genomic_DNA"/>
</dbReference>
<keyword evidence="2 5" id="KW-0677">Repeat</keyword>
<dbReference type="InterPro" id="IPR027417">
    <property type="entry name" value="P-loop_NTPase"/>
</dbReference>
<dbReference type="PANTHER" id="PTHR43572:SF3">
    <property type="entry name" value="PROTEIN SMAX1-LIKE 5"/>
    <property type="match status" value="1"/>
</dbReference>
<evidence type="ECO:0000256" key="5">
    <source>
        <dbReference type="PROSITE-ProRule" id="PRU01251"/>
    </source>
</evidence>
<feature type="compositionally biased region" description="Polar residues" evidence="6">
    <location>
        <begin position="848"/>
        <end position="858"/>
    </location>
</feature>
<feature type="domain" description="Clp R" evidence="7">
    <location>
        <begin position="8"/>
        <end position="176"/>
    </location>
</feature>
<dbReference type="Gene3D" id="1.10.1780.10">
    <property type="entry name" value="Clp, N-terminal domain"/>
    <property type="match status" value="1"/>
</dbReference>
<dbReference type="Pfam" id="PF02861">
    <property type="entry name" value="Clp_N"/>
    <property type="match status" value="1"/>
</dbReference>
<evidence type="ECO:0000256" key="3">
    <source>
        <dbReference type="ARBA" id="ARBA00023015"/>
    </source>
</evidence>
<dbReference type="Gene3D" id="3.40.50.300">
    <property type="entry name" value="P-loop containing nucleotide triphosphate hydrolases"/>
    <property type="match status" value="1"/>
</dbReference>
<sequence>MRSGACAVQQTLTTEAASVLKHSLGLARRRGHAQVTPLHVAATLLSSRTSLLRRACLKSHHPHQPHHQASHSLQCRALELCFNVALNRLPTTPGPLLHGQPSLSNALIAALKRAQAHQRRGCVEQQQQQPLLTIKVELEQLIISILDDPSVSRVMREAGFSSTTIKNHIEDSSASSVFQCYTSSGGGVFSSPCSPSSSEAHHFINPNTFWQNHALFSSQKPVSVSKEDIKLVFEVFLRKKRRNTVIVGDCLSITDALVFDFMGRVERGDVPQELKQTHVIKFHFAPVTLRFMKKEEVEMNLTELKRKVDSLTSVGGGAIIYTGDLKWTVDQQESNNNNNFNGEIASCYNPINHLVSEVGKLVSDCNSASSTRVWLMATASYQTYMKCQMRQPPLEIQWALQAVSIPSGGLGLSLHSSSFDFVPVLVSKLSVYGLNEAKTTVVCENYGSASSVHESRLTFSQNPSQVWETKPFAIKEEEDHKLNCCAECTSNYEEEAQLFKSGQKKLLPPWLQPHSSSNANQKDELVEMRRKWNRLCHSLHQGRQTQSQFSSNLYNNQSLTGKSCSYASTYPWWPSQSSIFLDSNSISFAESAMKPHNSSNSVAKFRRQQSCSTIEFNFGNCTRKPQGVEPRLDSLKSNEGKEVKITLALGNSELSDSAKLQRSDLYKVLQENVPWQFDSIHSIVEVLVECKSAKKATWFLLQGNDTIGKRRLALSIAESVFGSADLLFHIDMRKRNDDVSSHSEMLMRTLKNYEKLVVLVEDVDLADPQFIKILADGFETENFGQVIFVLTKGDSSNYEERIENQDSVINMTLKVNERNQNFDHKRKAEWEFANKTKSPRIDEKEDATSVTIDNVSSGNKKDFSRQSSFNTLDLNMKADDEDDEGEQKPGELSPISSDLTRENITNPALSNGFLDLIQNRFVFNRNSSNDGKITGLFLAKMKESFDEIFKRQNKVNFSVEERVLEEVLIGSGFFHNSLFEKWLKEVFQTSLEALKIGGKGGGIEIRLCFGCKNDKVFANYGFGDSCLPKKIQIALLD</sequence>
<dbReference type="SUPFAM" id="SSF81923">
    <property type="entry name" value="Double Clp-N motif"/>
    <property type="match status" value="1"/>
</dbReference>
<dbReference type="FunFam" id="1.10.1780.10:FF:000005">
    <property type="entry name" value="protein SUPPRESSOR OF MAX2 1"/>
    <property type="match status" value="1"/>
</dbReference>
<evidence type="ECO:0000256" key="1">
    <source>
        <dbReference type="ARBA" id="ARBA00008675"/>
    </source>
</evidence>
<protein>
    <recommendedName>
        <fullName evidence="7">Clp R domain-containing protein</fullName>
    </recommendedName>
</protein>
<dbReference type="PANTHER" id="PTHR43572">
    <property type="entry name" value="CHAPERONE PROTEIN CLPD, CHLOROPLASTIC"/>
    <property type="match status" value="1"/>
</dbReference>
<dbReference type="PROSITE" id="PS51903">
    <property type="entry name" value="CLP_R"/>
    <property type="match status" value="1"/>
</dbReference>
<feature type="region of interest" description="Disordered" evidence="6">
    <location>
        <begin position="837"/>
        <end position="901"/>
    </location>
</feature>
<name>A0AAP0MIU4_9ROSI</name>
<keyword evidence="9" id="KW-1185">Reference proteome</keyword>